<organism evidence="2 3">
    <name type="scientific">Desmophyllum pertusum</name>
    <dbReference type="NCBI Taxonomy" id="174260"/>
    <lineage>
        <taxon>Eukaryota</taxon>
        <taxon>Metazoa</taxon>
        <taxon>Cnidaria</taxon>
        <taxon>Anthozoa</taxon>
        <taxon>Hexacorallia</taxon>
        <taxon>Scleractinia</taxon>
        <taxon>Caryophylliina</taxon>
        <taxon>Caryophylliidae</taxon>
        <taxon>Desmophyllum</taxon>
    </lineage>
</organism>
<accession>A0A9W9ZZ76</accession>
<evidence type="ECO:0000313" key="2">
    <source>
        <dbReference type="EMBL" id="KAJ7390571.1"/>
    </source>
</evidence>
<sequence>MRTYYNSWIENAEEQEGEKTQSGDDQGRQNLPPAASSEDSLLKLNKIDAPSIRSNNVEDSWWQEEQDPDKNGSDSSSSGSQESFS</sequence>
<dbReference type="EMBL" id="MU825414">
    <property type="protein sequence ID" value="KAJ7390571.1"/>
    <property type="molecule type" value="Genomic_DNA"/>
</dbReference>
<dbReference type="AlphaFoldDB" id="A0A9W9ZZ76"/>
<dbReference type="OrthoDB" id="6778822at2759"/>
<comment type="caution">
    <text evidence="2">The sequence shown here is derived from an EMBL/GenBank/DDBJ whole genome shotgun (WGS) entry which is preliminary data.</text>
</comment>
<feature type="region of interest" description="Disordered" evidence="1">
    <location>
        <begin position="1"/>
        <end position="85"/>
    </location>
</feature>
<gene>
    <name evidence="2" type="ORF">OS493_023959</name>
</gene>
<name>A0A9W9ZZ76_9CNID</name>
<protein>
    <submittedName>
        <fullName evidence="2">Uncharacterized protein</fullName>
    </submittedName>
</protein>
<proteinExistence type="predicted"/>
<feature type="compositionally biased region" description="Low complexity" evidence="1">
    <location>
        <begin position="73"/>
        <end position="85"/>
    </location>
</feature>
<feature type="compositionally biased region" description="Basic and acidic residues" evidence="1">
    <location>
        <begin position="17"/>
        <end position="27"/>
    </location>
</feature>
<dbReference type="Proteomes" id="UP001163046">
    <property type="component" value="Unassembled WGS sequence"/>
</dbReference>
<keyword evidence="3" id="KW-1185">Reference proteome</keyword>
<evidence type="ECO:0000256" key="1">
    <source>
        <dbReference type="SAM" id="MobiDB-lite"/>
    </source>
</evidence>
<evidence type="ECO:0000313" key="3">
    <source>
        <dbReference type="Proteomes" id="UP001163046"/>
    </source>
</evidence>
<reference evidence="2" key="1">
    <citation type="submission" date="2023-01" db="EMBL/GenBank/DDBJ databases">
        <title>Genome assembly of the deep-sea coral Lophelia pertusa.</title>
        <authorList>
            <person name="Herrera S."/>
            <person name="Cordes E."/>
        </authorList>
    </citation>
    <scope>NUCLEOTIDE SEQUENCE</scope>
    <source>
        <strain evidence="2">USNM1676648</strain>
        <tissue evidence="2">Polyp</tissue>
    </source>
</reference>